<organism evidence="2 3">
    <name type="scientific">Goodea atripinnis</name>
    <dbReference type="NCBI Taxonomy" id="208336"/>
    <lineage>
        <taxon>Eukaryota</taxon>
        <taxon>Metazoa</taxon>
        <taxon>Chordata</taxon>
        <taxon>Craniata</taxon>
        <taxon>Vertebrata</taxon>
        <taxon>Euteleostomi</taxon>
        <taxon>Actinopterygii</taxon>
        <taxon>Neopterygii</taxon>
        <taxon>Teleostei</taxon>
        <taxon>Neoteleostei</taxon>
        <taxon>Acanthomorphata</taxon>
        <taxon>Ovalentaria</taxon>
        <taxon>Atherinomorphae</taxon>
        <taxon>Cyprinodontiformes</taxon>
        <taxon>Goodeidae</taxon>
        <taxon>Goodea</taxon>
    </lineage>
</organism>
<feature type="compositionally biased region" description="Gly residues" evidence="1">
    <location>
        <begin position="65"/>
        <end position="74"/>
    </location>
</feature>
<evidence type="ECO:0000313" key="2">
    <source>
        <dbReference type="EMBL" id="MEQ2180985.1"/>
    </source>
</evidence>
<feature type="region of interest" description="Disordered" evidence="1">
    <location>
        <begin position="55"/>
        <end position="75"/>
    </location>
</feature>
<dbReference type="EMBL" id="JAHRIO010070299">
    <property type="protein sequence ID" value="MEQ2180985.1"/>
    <property type="molecule type" value="Genomic_DNA"/>
</dbReference>
<proteinExistence type="predicted"/>
<reference evidence="2 3" key="1">
    <citation type="submission" date="2021-06" db="EMBL/GenBank/DDBJ databases">
        <authorList>
            <person name="Palmer J.M."/>
        </authorList>
    </citation>
    <scope>NUCLEOTIDE SEQUENCE [LARGE SCALE GENOMIC DNA]</scope>
    <source>
        <strain evidence="2 3">GA_2019</strain>
        <tissue evidence="2">Muscle</tissue>
    </source>
</reference>
<name>A0ABV0PBZ2_9TELE</name>
<accession>A0ABV0PBZ2</accession>
<keyword evidence="3" id="KW-1185">Reference proteome</keyword>
<dbReference type="Proteomes" id="UP001476798">
    <property type="component" value="Unassembled WGS sequence"/>
</dbReference>
<comment type="caution">
    <text evidence="2">The sequence shown here is derived from an EMBL/GenBank/DDBJ whole genome shotgun (WGS) entry which is preliminary data.</text>
</comment>
<sequence length="223" mass="23756">MPVLSAWVDLKTNHTVLTQGNTPFSAGPLSLGDAAAVSNPTKDMRWCFGVSAGGQLPDSHKPGTDGVGSSGKGPGEASWTIAQCGDCLSVQALGHTATPRWARAPALGFQRDVIGGCVEGAGFPSSLQDPIDSPPPPPQTVLYSHSLSTPQMLLQELFCFNLEPFHTLLFPPLPYYILEKKGGRLSCYTAPICPMSFHAVDHDAAAWLSGCRKDFGKWTEAFK</sequence>
<evidence type="ECO:0000313" key="3">
    <source>
        <dbReference type="Proteomes" id="UP001476798"/>
    </source>
</evidence>
<evidence type="ECO:0000256" key="1">
    <source>
        <dbReference type="SAM" id="MobiDB-lite"/>
    </source>
</evidence>
<gene>
    <name evidence="2" type="ORF">GOODEAATRI_006824</name>
</gene>
<protein>
    <submittedName>
        <fullName evidence="2">Uncharacterized protein</fullName>
    </submittedName>
</protein>